<dbReference type="GO" id="GO:0003677">
    <property type="term" value="F:DNA binding"/>
    <property type="evidence" value="ECO:0007669"/>
    <property type="project" value="InterPro"/>
</dbReference>
<dbReference type="Gene3D" id="3.90.180.10">
    <property type="entry name" value="Medium-chain alcohol dehydrogenases, catalytic domain"/>
    <property type="match status" value="1"/>
</dbReference>
<dbReference type="InterPro" id="IPR000873">
    <property type="entry name" value="AMP-dep_synth/lig_dom"/>
</dbReference>
<feature type="region of interest" description="Disordered" evidence="3">
    <location>
        <begin position="779"/>
        <end position="799"/>
    </location>
</feature>
<dbReference type="PANTHER" id="PTHR43347:SF3">
    <property type="entry name" value="ACYL-COA SYNTHETASE SHORT-CHAIN FAMILY MEMBER 3, MITOCHONDRIAL"/>
    <property type="match status" value="1"/>
</dbReference>
<evidence type="ECO:0000313" key="5">
    <source>
        <dbReference type="EMBL" id="SYW79184.1"/>
    </source>
</evidence>
<keyword evidence="6" id="KW-1185">Reference proteome</keyword>
<dbReference type="Pfam" id="PF08240">
    <property type="entry name" value="ADH_N"/>
    <property type="match status" value="1"/>
</dbReference>
<sequence length="1630" mass="173989">MVQAHPQVQIHRQSIDNKDEFWLRAARSIHWHKPPTNAYGPSSNKNAAYLDPNGHTWFPDAQVSTCFNAVDRHCFEQPTGAAPVSASPDTPHLALSPTAHRVALQHVSPLAFQTQPSRSFTYLELLQKVQLVAGILRHKGVKKGDAVVIYMPMVPETSIAMLACARIGAVHSVVFGGFAPKELAKRIQDSGCKMVIAASCGLEPKGPVDYKPLVDEALRVSEHKPESGLLFLRRHTIKGHTPAEVVKEGGQSKAGLPEWDWEEEVELTKEKKGGREACCECVPVASEDPIYTIYTSGTTGAPKGVCRLSGGHIVALRYSIEHTFGMNANDVMFCASDLGWVVGHSYIHYGPLLLGATSIVFEGKPVIPDAGIWWRICSQYKVTQMFCAPTALRAIVGQDADAKLMRAPGVDLRSLRTLFLAGERSEPQIVAKFERLLNELAAPGAQTNDNFWSSESGSPITGLMLSSAFGPLPARPGSAGLLMPGMDVRIVDDSGRELPQGQMGNLVLAPPLAPSFLGGLWRNPDRFFSSYFSTFAQKGGWFETGDQGIIDQDGYISILACSDDIINVSAHRLGTGLFEQVVTSHPDVIECAVVGAPDKLKGQSPFAIVVAHSRVATAKDAGKALNSVESEEVKGMLKSINDHYFDALENPSSPSTSTSSTTSTNPTSASRTALPSGVNLNMKALQLEKPSGEPKKGARNIAALREVPTPKPASDQVLVKILAAGFNRRDEWSMVGAYPGLVYKNATMGCDGAGTIVAPEGFSIPNDHPDGVVLLTPTRGWASDKDGPEAELPGLSDEQRTNGLGGKGFGILGATAPTNGVGCFAEYVAVEKDQNVPAPKHLTPEQAATLPCASVTAYRALFTKAQVCKGQNLLLTGVGGGVAMLALQMAVAAGANVYVTGGSPAKIERAVKLGAKAGTEYKDPSWPSKIRSLLPASRPYLDCVVDSAGGEIAAQAQKAGLKNGGKVVVFGMTAAPKTTFTMREVLKNVEVLGSTMGSAKEFADSVRFVERHRIVPVVDTVLEGLGQAEKGFELLAEADKRSGGKVVVRVAELDGKKTSSLSLAKPSTLASAPTTTQQLDDQVSALSDIATSLQQLLALLRNPKPWLPQPPSSQPVAATLASAMLPAANTAGSALGAPLPAAALPSVNTGISPGFIRFWYEGLQDLLAFVSQNQGCLLWKGNLEDAFRHVVTAKCDMHLLGFRYDGIHYHENMLTFGGSSFLWLFNLVAKFLHWLVTACLPANWPINHHLDDAFSTVPVLHATHALLPVHILALAVNALGLWLSPKKTFSTSTKLKVLGVEIDTVTQTVPHLAPPPVLVSLLMPPTFCGMDLPPAPAAVPGVHPCPSSPSASNISAFALAFACFLRSGKLVLDHGTDCATILTVSSIKWASDHVVLTLPTSKTNPFQQGVCVVAPEVGGIECPVTHLWHLSHGHPPLAPLFGLDPLPRSTFVTILHHAIQACGLLVSQYTGHSFHHGVATWALQHGTSTTDIHELVIKPSASKLAVTSPLTSQSTSPSTALKLSPPPNSSTAHSNLIMVDIGVFRNVGEGVSITHFIQAFNCYLFKNCADQDDERSAELFLLFLDGRAEKWVEAQPNDIKNLWKALKPAFLACFQLDEASIESPQAHYNT</sequence>
<dbReference type="Pfam" id="PF13193">
    <property type="entry name" value="AMP-binding_C"/>
    <property type="match status" value="1"/>
</dbReference>
<dbReference type="SUPFAM" id="SSF56801">
    <property type="entry name" value="Acetyl-CoA synthetase-like"/>
    <property type="match status" value="1"/>
</dbReference>
<dbReference type="GO" id="GO:0006310">
    <property type="term" value="P:DNA recombination"/>
    <property type="evidence" value="ECO:0007669"/>
    <property type="project" value="UniProtKB-KW"/>
</dbReference>
<reference evidence="5" key="1">
    <citation type="submission" date="2018-08" db="EMBL/GenBank/DDBJ databases">
        <authorList>
            <person name="Guldener U."/>
        </authorList>
    </citation>
    <scope>NUCLEOTIDE SEQUENCE</scope>
    <source>
        <strain evidence="5">UB2</strain>
    </source>
</reference>
<dbReference type="InterPro" id="IPR013149">
    <property type="entry name" value="ADH-like_C"/>
</dbReference>
<proteinExistence type="inferred from homology"/>
<evidence type="ECO:0000313" key="6">
    <source>
        <dbReference type="Proteomes" id="UP000658997"/>
    </source>
</evidence>
<comment type="caution">
    <text evidence="5">The sequence shown here is derived from an EMBL/GenBank/DDBJ whole genome shotgun (WGS) entry which is preliminary data.</text>
</comment>
<dbReference type="InterPro" id="IPR011032">
    <property type="entry name" value="GroES-like_sf"/>
</dbReference>
<dbReference type="FunFam" id="3.40.50.720:FF:000481">
    <property type="entry name" value="Alcohol dehydrogenase, variant"/>
    <property type="match status" value="1"/>
</dbReference>
<evidence type="ECO:0000256" key="2">
    <source>
        <dbReference type="ARBA" id="ARBA00023172"/>
    </source>
</evidence>
<dbReference type="InterPro" id="IPR045851">
    <property type="entry name" value="AMP-bd_C_sf"/>
</dbReference>
<dbReference type="EMBL" id="ULHB01000048">
    <property type="protein sequence ID" value="SYW79184.1"/>
    <property type="molecule type" value="Genomic_DNA"/>
</dbReference>
<dbReference type="InterPro" id="IPR032387">
    <property type="entry name" value="ACAS_N"/>
</dbReference>
<dbReference type="SUPFAM" id="SSF51735">
    <property type="entry name" value="NAD(P)-binding Rossmann-fold domains"/>
    <property type="match status" value="1"/>
</dbReference>
<dbReference type="InterPro" id="IPR013762">
    <property type="entry name" value="Integrase-like_cat_sf"/>
</dbReference>
<keyword evidence="2" id="KW-0233">DNA recombination</keyword>
<dbReference type="PANTHER" id="PTHR43347">
    <property type="entry name" value="ACYL-COA SYNTHETASE"/>
    <property type="match status" value="1"/>
</dbReference>
<feature type="region of interest" description="Disordered" evidence="3">
    <location>
        <begin position="1508"/>
        <end position="1529"/>
    </location>
</feature>
<feature type="compositionally biased region" description="Low complexity" evidence="3">
    <location>
        <begin position="1508"/>
        <end position="1519"/>
    </location>
</feature>
<dbReference type="InterPro" id="IPR025110">
    <property type="entry name" value="AMP-bd_C"/>
</dbReference>
<name>A0A8H8QLR4_9BASI</name>
<evidence type="ECO:0000259" key="4">
    <source>
        <dbReference type="SMART" id="SM00829"/>
    </source>
</evidence>
<dbReference type="Gene3D" id="3.30.300.30">
    <property type="match status" value="1"/>
</dbReference>
<dbReference type="InterPro" id="IPR042099">
    <property type="entry name" value="ANL_N_sf"/>
</dbReference>
<dbReference type="Pfam" id="PF00501">
    <property type="entry name" value="AMP-binding"/>
    <property type="match status" value="1"/>
</dbReference>
<feature type="compositionally biased region" description="Low complexity" evidence="3">
    <location>
        <begin position="650"/>
        <end position="668"/>
    </location>
</feature>
<dbReference type="Gene3D" id="1.10.443.10">
    <property type="entry name" value="Intergrase catalytic core"/>
    <property type="match status" value="1"/>
</dbReference>
<dbReference type="InterPro" id="IPR011010">
    <property type="entry name" value="DNA_brk_join_enz"/>
</dbReference>
<dbReference type="GO" id="GO:0016491">
    <property type="term" value="F:oxidoreductase activity"/>
    <property type="evidence" value="ECO:0007669"/>
    <property type="project" value="InterPro"/>
</dbReference>
<accession>A0A8H8QLR4</accession>
<dbReference type="Pfam" id="PF00107">
    <property type="entry name" value="ADH_zinc_N"/>
    <property type="match status" value="1"/>
</dbReference>
<evidence type="ECO:0000256" key="1">
    <source>
        <dbReference type="ARBA" id="ARBA00006432"/>
    </source>
</evidence>
<dbReference type="Gene3D" id="3.40.50.720">
    <property type="entry name" value="NAD(P)-binding Rossmann-like Domain"/>
    <property type="match status" value="1"/>
</dbReference>
<gene>
    <name evidence="5" type="ORF">UBRO2_02868</name>
</gene>
<dbReference type="Gene3D" id="3.40.50.12780">
    <property type="entry name" value="N-terminal domain of ligase-like"/>
    <property type="match status" value="1"/>
</dbReference>
<dbReference type="SUPFAM" id="SSF50129">
    <property type="entry name" value="GroES-like"/>
    <property type="match status" value="1"/>
</dbReference>
<dbReference type="Proteomes" id="UP000658997">
    <property type="component" value="Unassembled WGS sequence"/>
</dbReference>
<comment type="similarity">
    <text evidence="1">Belongs to the ATP-dependent AMP-binding enzyme family.</text>
</comment>
<dbReference type="SUPFAM" id="SSF56349">
    <property type="entry name" value="DNA breaking-rejoining enzymes"/>
    <property type="match status" value="1"/>
</dbReference>
<dbReference type="SMART" id="SM00829">
    <property type="entry name" value="PKS_ER"/>
    <property type="match status" value="1"/>
</dbReference>
<feature type="region of interest" description="Disordered" evidence="3">
    <location>
        <begin position="647"/>
        <end position="675"/>
    </location>
</feature>
<evidence type="ECO:0000256" key="3">
    <source>
        <dbReference type="SAM" id="MobiDB-lite"/>
    </source>
</evidence>
<dbReference type="GO" id="GO:0015074">
    <property type="term" value="P:DNA integration"/>
    <property type="evidence" value="ECO:0007669"/>
    <property type="project" value="InterPro"/>
</dbReference>
<dbReference type="CDD" id="cd05188">
    <property type="entry name" value="MDR"/>
    <property type="match status" value="1"/>
</dbReference>
<dbReference type="InterPro" id="IPR036291">
    <property type="entry name" value="NAD(P)-bd_dom_sf"/>
</dbReference>
<dbReference type="InterPro" id="IPR013154">
    <property type="entry name" value="ADH-like_N"/>
</dbReference>
<organism evidence="5 6">
    <name type="scientific">Ustilago bromivora</name>
    <dbReference type="NCBI Taxonomy" id="307758"/>
    <lineage>
        <taxon>Eukaryota</taxon>
        <taxon>Fungi</taxon>
        <taxon>Dikarya</taxon>
        <taxon>Basidiomycota</taxon>
        <taxon>Ustilaginomycotina</taxon>
        <taxon>Ustilaginomycetes</taxon>
        <taxon>Ustilaginales</taxon>
        <taxon>Ustilaginaceae</taxon>
        <taxon>Ustilago</taxon>
    </lineage>
</organism>
<dbReference type="GO" id="GO:0050218">
    <property type="term" value="F:propionate-CoA ligase activity"/>
    <property type="evidence" value="ECO:0007669"/>
    <property type="project" value="TreeGrafter"/>
</dbReference>
<protein>
    <recommendedName>
        <fullName evidence="4">Enoyl reductase (ER) domain-containing protein</fullName>
    </recommendedName>
</protein>
<dbReference type="InterPro" id="IPR020843">
    <property type="entry name" value="ER"/>
</dbReference>
<feature type="domain" description="Enoyl reductase (ER)" evidence="4">
    <location>
        <begin position="697"/>
        <end position="1048"/>
    </location>
</feature>
<dbReference type="Pfam" id="PF16177">
    <property type="entry name" value="ACAS_N"/>
    <property type="match status" value="1"/>
</dbReference>